<dbReference type="CDD" id="cd06558">
    <property type="entry name" value="crotonase-like"/>
    <property type="match status" value="1"/>
</dbReference>
<organism evidence="1 2">
    <name type="scientific">Nocardioides endophyticus</name>
    <dbReference type="NCBI Taxonomy" id="1353775"/>
    <lineage>
        <taxon>Bacteria</taxon>
        <taxon>Bacillati</taxon>
        <taxon>Actinomycetota</taxon>
        <taxon>Actinomycetes</taxon>
        <taxon>Propionibacteriales</taxon>
        <taxon>Nocardioidaceae</taxon>
        <taxon>Nocardioides</taxon>
    </lineage>
</organism>
<reference evidence="2" key="1">
    <citation type="journal article" date="2019" name="Int. J. Syst. Evol. Microbiol.">
        <title>The Global Catalogue of Microorganisms (GCM) 10K type strain sequencing project: providing services to taxonomists for standard genome sequencing and annotation.</title>
        <authorList>
            <consortium name="The Broad Institute Genomics Platform"/>
            <consortium name="The Broad Institute Genome Sequencing Center for Infectious Disease"/>
            <person name="Wu L."/>
            <person name="Ma J."/>
        </authorList>
    </citation>
    <scope>NUCLEOTIDE SEQUENCE [LARGE SCALE GENOMIC DNA]</scope>
    <source>
        <strain evidence="2">JCM 18532</strain>
    </source>
</reference>
<proteinExistence type="predicted"/>
<dbReference type="PANTHER" id="PTHR11941">
    <property type="entry name" value="ENOYL-COA HYDRATASE-RELATED"/>
    <property type="match status" value="1"/>
</dbReference>
<evidence type="ECO:0000313" key="1">
    <source>
        <dbReference type="EMBL" id="GAA4728050.1"/>
    </source>
</evidence>
<dbReference type="Pfam" id="PF00378">
    <property type="entry name" value="ECH_1"/>
    <property type="match status" value="1"/>
</dbReference>
<dbReference type="PANTHER" id="PTHR11941:SF54">
    <property type="entry name" value="ENOYL-COA HYDRATASE, MITOCHONDRIAL"/>
    <property type="match status" value="1"/>
</dbReference>
<dbReference type="InterPro" id="IPR001753">
    <property type="entry name" value="Enoyl-CoA_hydra/iso"/>
</dbReference>
<dbReference type="EMBL" id="BAABKN010000005">
    <property type="protein sequence ID" value="GAA4728050.1"/>
    <property type="molecule type" value="Genomic_DNA"/>
</dbReference>
<sequence>MADPQLVVETGRIAVVRINRPEVHNALNASVLAEIGKAHRRLTNDPVTRAIIVTGSGSRAFSAGADLAEIAELEAVEAESMLRAGGSVMSQIEQSSVPMIGAINGLALGGGFELALSLSFNISSVNASFGLPESGLGLIPGYGGTQRLALAVGTPQALHLMLSRERLDADRAYALGLTVAPPVAPDALMDAALRIAEAVADGGPHANAAILRSVRATRSADAVGLDIEVRAAAAAISSSEGREGIAAFRSRRTPQFPDCNLREDGRGS</sequence>
<gene>
    <name evidence="1" type="ORF">GCM10023350_08980</name>
</gene>
<dbReference type="Gene3D" id="3.90.226.10">
    <property type="entry name" value="2-enoyl-CoA Hydratase, Chain A, domain 1"/>
    <property type="match status" value="1"/>
</dbReference>
<dbReference type="SUPFAM" id="SSF52096">
    <property type="entry name" value="ClpP/crotonase"/>
    <property type="match status" value="1"/>
</dbReference>
<keyword evidence="2" id="KW-1185">Reference proteome</keyword>
<dbReference type="InterPro" id="IPR029045">
    <property type="entry name" value="ClpP/crotonase-like_dom_sf"/>
</dbReference>
<evidence type="ECO:0000313" key="2">
    <source>
        <dbReference type="Proteomes" id="UP001499882"/>
    </source>
</evidence>
<comment type="caution">
    <text evidence="1">The sequence shown here is derived from an EMBL/GenBank/DDBJ whole genome shotgun (WGS) entry which is preliminary data.</text>
</comment>
<accession>A0ABP8YEP3</accession>
<name>A0ABP8YEP3_9ACTN</name>
<dbReference type="Proteomes" id="UP001499882">
    <property type="component" value="Unassembled WGS sequence"/>
</dbReference>
<protein>
    <submittedName>
        <fullName evidence="1">Enoyl-CoA hydratase-related protein</fullName>
    </submittedName>
</protein>